<dbReference type="Proteomes" id="UP000244956">
    <property type="component" value="Unassembled WGS sequence"/>
</dbReference>
<evidence type="ECO:0000313" key="2">
    <source>
        <dbReference type="Proteomes" id="UP000244956"/>
    </source>
</evidence>
<name>A0A2U2B601_9BACT</name>
<gene>
    <name evidence="1" type="ORF">DDZ16_15400</name>
</gene>
<keyword evidence="2" id="KW-1185">Reference proteome</keyword>
<comment type="caution">
    <text evidence="1">The sequence shown here is derived from an EMBL/GenBank/DDBJ whole genome shotgun (WGS) entry which is preliminary data.</text>
</comment>
<protein>
    <submittedName>
        <fullName evidence="1">Uncharacterized protein</fullName>
    </submittedName>
</protein>
<dbReference type="AlphaFoldDB" id="A0A2U2B601"/>
<accession>A0A2U2B601</accession>
<reference evidence="1 2" key="1">
    <citation type="submission" date="2018-05" db="EMBL/GenBank/DDBJ databases">
        <title>Marinilabilia rubrum sp. nov., isolated from saltern sediment.</title>
        <authorList>
            <person name="Zhang R."/>
        </authorList>
    </citation>
    <scope>NUCLEOTIDE SEQUENCE [LARGE SCALE GENOMIC DNA]</scope>
    <source>
        <strain evidence="1 2">WTE16</strain>
    </source>
</reference>
<organism evidence="1 2">
    <name type="scientific">Marinilabilia rubra</name>
    <dbReference type="NCBI Taxonomy" id="2162893"/>
    <lineage>
        <taxon>Bacteria</taxon>
        <taxon>Pseudomonadati</taxon>
        <taxon>Bacteroidota</taxon>
        <taxon>Bacteroidia</taxon>
        <taxon>Marinilabiliales</taxon>
        <taxon>Marinilabiliaceae</taxon>
        <taxon>Marinilabilia</taxon>
    </lineage>
</organism>
<proteinExistence type="predicted"/>
<dbReference type="EMBL" id="QEWP01000014">
    <property type="protein sequence ID" value="PWD98464.1"/>
    <property type="molecule type" value="Genomic_DNA"/>
</dbReference>
<sequence>MVVSNTKMLFTPHEYSTKSSLFGSASPLLRDKFEADSWFVRLFFGYPSLIRERSLNEQQPKLLRSRTEAVSTAGRMVSEGKILIWYYLDHHIKKIKSRPKNNEDFNLNPDHI</sequence>
<evidence type="ECO:0000313" key="1">
    <source>
        <dbReference type="EMBL" id="PWD98464.1"/>
    </source>
</evidence>